<feature type="compositionally biased region" description="Low complexity" evidence="1">
    <location>
        <begin position="54"/>
        <end position="66"/>
    </location>
</feature>
<accession>A0A9R1TS42</accession>
<dbReference type="SMART" id="SM00390">
    <property type="entry name" value="GoLoco"/>
    <property type="match status" value="1"/>
</dbReference>
<organism evidence="2 3">
    <name type="scientific">Fopius arisanus</name>
    <dbReference type="NCBI Taxonomy" id="64838"/>
    <lineage>
        <taxon>Eukaryota</taxon>
        <taxon>Metazoa</taxon>
        <taxon>Ecdysozoa</taxon>
        <taxon>Arthropoda</taxon>
        <taxon>Hexapoda</taxon>
        <taxon>Insecta</taxon>
        <taxon>Pterygota</taxon>
        <taxon>Neoptera</taxon>
        <taxon>Endopterygota</taxon>
        <taxon>Hymenoptera</taxon>
        <taxon>Apocrita</taxon>
        <taxon>Ichneumonoidea</taxon>
        <taxon>Braconidae</taxon>
        <taxon>Opiinae</taxon>
        <taxon>Fopius</taxon>
    </lineage>
</organism>
<gene>
    <name evidence="3" type="primary">LOC105273487</name>
</gene>
<keyword evidence="2" id="KW-1185">Reference proteome</keyword>
<dbReference type="InterPro" id="IPR003109">
    <property type="entry name" value="GoLoco_motif"/>
</dbReference>
<dbReference type="RefSeq" id="XP_011314250.1">
    <property type="nucleotide sequence ID" value="XM_011315948.1"/>
</dbReference>
<dbReference type="GO" id="GO:0030695">
    <property type="term" value="F:GTPase regulator activity"/>
    <property type="evidence" value="ECO:0007669"/>
    <property type="project" value="InterPro"/>
</dbReference>
<proteinExistence type="predicted"/>
<dbReference type="PROSITE" id="PS50877">
    <property type="entry name" value="GOLOCO"/>
    <property type="match status" value="1"/>
</dbReference>
<dbReference type="GeneID" id="105273487"/>
<dbReference type="Proteomes" id="UP000694866">
    <property type="component" value="Unplaced"/>
</dbReference>
<feature type="region of interest" description="Disordered" evidence="1">
    <location>
        <begin position="46"/>
        <end position="78"/>
    </location>
</feature>
<dbReference type="KEGG" id="fas:105273487"/>
<dbReference type="OrthoDB" id="286233at2759"/>
<feature type="region of interest" description="Disordered" evidence="1">
    <location>
        <begin position="1"/>
        <end position="23"/>
    </location>
</feature>
<reference evidence="3" key="1">
    <citation type="submission" date="2025-08" db="UniProtKB">
        <authorList>
            <consortium name="RefSeq"/>
        </authorList>
    </citation>
    <scope>IDENTIFICATION</scope>
    <source>
        <strain evidence="3">USDA-PBARC FA_bdor</strain>
        <tissue evidence="3">Whole organism</tissue>
    </source>
</reference>
<sequence>MPVLEGGVAKKRTSERIHKMRMRFSTTSKESYTLLSKKRKQQLAQSIFNETESKSQSTESSESTVEASDDDPEAVKNTTQDLFELLAKVQSSRLDDQRCVLPAYNCNQCGQEMER</sequence>
<evidence type="ECO:0000313" key="2">
    <source>
        <dbReference type="Proteomes" id="UP000694866"/>
    </source>
</evidence>
<dbReference type="Gene3D" id="1.25.40.10">
    <property type="entry name" value="Tetratricopeptide repeat domain"/>
    <property type="match status" value="1"/>
</dbReference>
<protein>
    <submittedName>
        <fullName evidence="3">Uncharacterized protein</fullName>
    </submittedName>
</protein>
<dbReference type="AlphaFoldDB" id="A0A9R1TS42"/>
<dbReference type="InterPro" id="IPR011990">
    <property type="entry name" value="TPR-like_helical_dom_sf"/>
</dbReference>
<dbReference type="Pfam" id="PF02188">
    <property type="entry name" value="GoLoco"/>
    <property type="match status" value="1"/>
</dbReference>
<evidence type="ECO:0000313" key="3">
    <source>
        <dbReference type="RefSeq" id="XP_011314250.1"/>
    </source>
</evidence>
<name>A0A9R1TS42_9HYME</name>
<evidence type="ECO:0000256" key="1">
    <source>
        <dbReference type="SAM" id="MobiDB-lite"/>
    </source>
</evidence>